<name>A0A1F5ZHF7_9BACT</name>
<feature type="transmembrane region" description="Helical" evidence="2">
    <location>
        <begin position="53"/>
        <end position="70"/>
    </location>
</feature>
<keyword evidence="2" id="KW-0812">Transmembrane</keyword>
<organism evidence="3 4">
    <name type="scientific">Candidatus Gottesmanbacteria bacterium RBG_13_45_10</name>
    <dbReference type="NCBI Taxonomy" id="1798370"/>
    <lineage>
        <taxon>Bacteria</taxon>
        <taxon>Candidatus Gottesmaniibacteriota</taxon>
    </lineage>
</organism>
<gene>
    <name evidence="3" type="ORF">A2Z00_00315</name>
</gene>
<keyword evidence="2" id="KW-1133">Transmembrane helix</keyword>
<evidence type="ECO:0008006" key="5">
    <source>
        <dbReference type="Google" id="ProtNLM"/>
    </source>
</evidence>
<keyword evidence="2" id="KW-0472">Membrane</keyword>
<proteinExistence type="predicted"/>
<protein>
    <recommendedName>
        <fullName evidence="5">Cohesin domain-containing protein</fullName>
    </recommendedName>
</protein>
<evidence type="ECO:0000313" key="4">
    <source>
        <dbReference type="Proteomes" id="UP000177268"/>
    </source>
</evidence>
<dbReference type="EMBL" id="MFIZ01000012">
    <property type="protein sequence ID" value="OGG11880.1"/>
    <property type="molecule type" value="Genomic_DNA"/>
</dbReference>
<comment type="caution">
    <text evidence="3">The sequence shown here is derived from an EMBL/GenBank/DDBJ whole genome shotgun (WGS) entry which is preliminary data.</text>
</comment>
<evidence type="ECO:0000313" key="3">
    <source>
        <dbReference type="EMBL" id="OGG11880.1"/>
    </source>
</evidence>
<dbReference type="AlphaFoldDB" id="A0A1F5ZHF7"/>
<reference evidence="3 4" key="1">
    <citation type="journal article" date="2016" name="Nat. Commun.">
        <title>Thousands of microbial genomes shed light on interconnected biogeochemical processes in an aquifer system.</title>
        <authorList>
            <person name="Anantharaman K."/>
            <person name="Brown C.T."/>
            <person name="Hug L.A."/>
            <person name="Sharon I."/>
            <person name="Castelle C.J."/>
            <person name="Probst A.J."/>
            <person name="Thomas B.C."/>
            <person name="Singh A."/>
            <person name="Wilkins M.J."/>
            <person name="Karaoz U."/>
            <person name="Brodie E.L."/>
            <person name="Williams K.H."/>
            <person name="Hubbard S.S."/>
            <person name="Banfield J.F."/>
        </authorList>
    </citation>
    <scope>NUCLEOTIDE SEQUENCE [LARGE SCALE GENOMIC DNA]</scope>
</reference>
<evidence type="ECO:0000256" key="1">
    <source>
        <dbReference type="SAM" id="MobiDB-lite"/>
    </source>
</evidence>
<feature type="compositionally biased region" description="Polar residues" evidence="1">
    <location>
        <begin position="1"/>
        <end position="23"/>
    </location>
</feature>
<sequence>MDDHNQPPSSTDSQHTEPGSQPPTVILEQIPETVIVPTPWYKRLIDSGVRTQFVWKLSFVMMLVVGFVIAQQIQKPQNIVTKAGNSRANIMIVPSESRTKPMVLLQLWVNAESSVDQGQIRIDFDKTKMKLVSISTSKNPALAPALTFSSTSQANLTGTINVGLAITPSSGITAPSQTFQLIDMNFQPITTSPNLTTYVTVNAQGSKLFHGETPFTITNFKGSTVILNSGN</sequence>
<accession>A0A1F5ZHF7</accession>
<feature type="region of interest" description="Disordered" evidence="1">
    <location>
        <begin position="1"/>
        <end position="24"/>
    </location>
</feature>
<dbReference type="Proteomes" id="UP000177268">
    <property type="component" value="Unassembled WGS sequence"/>
</dbReference>
<evidence type="ECO:0000256" key="2">
    <source>
        <dbReference type="SAM" id="Phobius"/>
    </source>
</evidence>